<sequence>MISTIMNYNPTQLIAVFLCLSSSAYAQASDTYSYNWSGRIAGIVVGVVFLFLLLIVCCIATSRRRRSSMPFVTKPPTNPQPGPPYSLPIWHGAQTYAPPPPPGHPANTANMNPYDNEYPGSQPPPPPYVKGEGAKMPQETHYSSPPGPPPAAHTRENNHFV</sequence>
<feature type="chain" id="PRO_5040203530" evidence="3">
    <location>
        <begin position="27"/>
        <end position="161"/>
    </location>
</feature>
<feature type="region of interest" description="Disordered" evidence="1">
    <location>
        <begin position="67"/>
        <end position="161"/>
    </location>
</feature>
<evidence type="ECO:0000256" key="3">
    <source>
        <dbReference type="SAM" id="SignalP"/>
    </source>
</evidence>
<protein>
    <submittedName>
        <fullName evidence="4">Uncharacterized protein</fullName>
    </submittedName>
</protein>
<dbReference type="PANTHER" id="PTHR28187">
    <property type="entry name" value="PROTEIN RCR1-RELATED"/>
    <property type="match status" value="1"/>
</dbReference>
<dbReference type="PANTHER" id="PTHR28187:SF1">
    <property type="entry name" value="PROTEIN RCR1-RELATED"/>
    <property type="match status" value="1"/>
</dbReference>
<feature type="transmembrane region" description="Helical" evidence="2">
    <location>
        <begin position="36"/>
        <end position="60"/>
    </location>
</feature>
<feature type="signal peptide" evidence="3">
    <location>
        <begin position="1"/>
        <end position="26"/>
    </location>
</feature>
<name>A0A9P7JQ82_9AGAM</name>
<accession>A0A9P7JQ82</accession>
<dbReference type="GeneID" id="64702887"/>
<dbReference type="EMBL" id="JABBWM010000062">
    <property type="protein sequence ID" value="KAG2098221.1"/>
    <property type="molecule type" value="Genomic_DNA"/>
</dbReference>
<evidence type="ECO:0000313" key="5">
    <source>
        <dbReference type="Proteomes" id="UP000823399"/>
    </source>
</evidence>
<keyword evidence="3" id="KW-0732">Signal</keyword>
<reference evidence="4" key="1">
    <citation type="journal article" date="2020" name="New Phytol.">
        <title>Comparative genomics reveals dynamic genome evolution in host specialist ectomycorrhizal fungi.</title>
        <authorList>
            <person name="Lofgren L.A."/>
            <person name="Nguyen N.H."/>
            <person name="Vilgalys R."/>
            <person name="Ruytinx J."/>
            <person name="Liao H.L."/>
            <person name="Branco S."/>
            <person name="Kuo A."/>
            <person name="LaButti K."/>
            <person name="Lipzen A."/>
            <person name="Andreopoulos W."/>
            <person name="Pangilinan J."/>
            <person name="Riley R."/>
            <person name="Hundley H."/>
            <person name="Na H."/>
            <person name="Barry K."/>
            <person name="Grigoriev I.V."/>
            <person name="Stajich J.E."/>
            <person name="Kennedy P.G."/>
        </authorList>
    </citation>
    <scope>NUCLEOTIDE SEQUENCE</scope>
    <source>
        <strain evidence="4">FC423</strain>
    </source>
</reference>
<dbReference type="RefSeq" id="XP_041288775.1">
    <property type="nucleotide sequence ID" value="XM_041440628.1"/>
</dbReference>
<evidence type="ECO:0000313" key="4">
    <source>
        <dbReference type="EMBL" id="KAG2098221.1"/>
    </source>
</evidence>
<dbReference type="InterPro" id="IPR020999">
    <property type="entry name" value="Chitin_synth_reg_RCR"/>
</dbReference>
<feature type="compositionally biased region" description="Pro residues" evidence="1">
    <location>
        <begin position="76"/>
        <end position="86"/>
    </location>
</feature>
<organism evidence="4 5">
    <name type="scientific">Suillus discolor</name>
    <dbReference type="NCBI Taxonomy" id="1912936"/>
    <lineage>
        <taxon>Eukaryota</taxon>
        <taxon>Fungi</taxon>
        <taxon>Dikarya</taxon>
        <taxon>Basidiomycota</taxon>
        <taxon>Agaricomycotina</taxon>
        <taxon>Agaricomycetes</taxon>
        <taxon>Agaricomycetidae</taxon>
        <taxon>Boletales</taxon>
        <taxon>Suillineae</taxon>
        <taxon>Suillaceae</taxon>
        <taxon>Suillus</taxon>
    </lineage>
</organism>
<dbReference type="GO" id="GO:0016192">
    <property type="term" value="P:vesicle-mediated transport"/>
    <property type="evidence" value="ECO:0007669"/>
    <property type="project" value="TreeGrafter"/>
</dbReference>
<keyword evidence="5" id="KW-1185">Reference proteome</keyword>
<keyword evidence="2" id="KW-0472">Membrane</keyword>
<comment type="caution">
    <text evidence="4">The sequence shown here is derived from an EMBL/GenBank/DDBJ whole genome shotgun (WGS) entry which is preliminary data.</text>
</comment>
<proteinExistence type="predicted"/>
<evidence type="ECO:0000256" key="1">
    <source>
        <dbReference type="SAM" id="MobiDB-lite"/>
    </source>
</evidence>
<gene>
    <name evidence="4" type="ORF">F5147DRAFT_763268</name>
</gene>
<dbReference type="OrthoDB" id="2691915at2759"/>
<keyword evidence="2" id="KW-1133">Transmembrane helix</keyword>
<dbReference type="Proteomes" id="UP000823399">
    <property type="component" value="Unassembled WGS sequence"/>
</dbReference>
<dbReference type="AlphaFoldDB" id="A0A9P7JQ82"/>
<keyword evidence="2" id="KW-0812">Transmembrane</keyword>
<evidence type="ECO:0000256" key="2">
    <source>
        <dbReference type="SAM" id="Phobius"/>
    </source>
</evidence>